<gene>
    <name evidence="1" type="ORF">ABRP34_17580</name>
</gene>
<dbReference type="EMBL" id="CP159279">
    <property type="protein sequence ID" value="XCH10616.1"/>
    <property type="molecule type" value="Genomic_DNA"/>
</dbReference>
<dbReference type="PANTHER" id="PTHR41774:SF1">
    <property type="entry name" value="NGG1P INTERACTING FACTOR NIF3"/>
    <property type="match status" value="1"/>
</dbReference>
<dbReference type="InterPro" id="IPR036069">
    <property type="entry name" value="DUF34/NIF3_sf"/>
</dbReference>
<dbReference type="SUPFAM" id="SSF102705">
    <property type="entry name" value="NIF3 (NGG1p interacting factor 3)-like"/>
    <property type="match status" value="1"/>
</dbReference>
<evidence type="ECO:0008006" key="2">
    <source>
        <dbReference type="Google" id="ProtNLM"/>
    </source>
</evidence>
<reference evidence="1" key="1">
    <citation type="submission" date="2024-06" db="EMBL/GenBank/DDBJ databases">
        <title>Biodegradation of dimethachlon by Arthrobacter sp. K5: mechanistic insights and ecological implications.</title>
        <authorList>
            <person name="Hu S."/>
            <person name="Lu P."/>
        </authorList>
    </citation>
    <scope>NUCLEOTIDE SEQUENCE</scope>
    <source>
        <strain evidence="1">K5</strain>
    </source>
</reference>
<accession>A0AAU8EMJ2</accession>
<protein>
    <recommendedName>
        <fullName evidence="2">NGG1p interacting factor NIF3</fullName>
    </recommendedName>
</protein>
<evidence type="ECO:0000313" key="1">
    <source>
        <dbReference type="EMBL" id="XCH10616.1"/>
    </source>
</evidence>
<dbReference type="Gene3D" id="3.30.70.120">
    <property type="match status" value="1"/>
</dbReference>
<proteinExistence type="predicted"/>
<sequence length="107" mass="11531">MVQLHSLVVYVPESHAEAVLTAIGDAGAGRLGDYSHCSFTSPGTGRFTPLPGARPYIGTTGEPEEVSEVRIECIVEADVLDAVVQGLRRAHPYEEPAFMSWPVNGHR</sequence>
<dbReference type="PANTHER" id="PTHR41774">
    <property type="match status" value="1"/>
</dbReference>
<dbReference type="InterPro" id="IPR015867">
    <property type="entry name" value="N-reg_PII/ATP_PRibTrfase_C"/>
</dbReference>
<organism evidence="1">
    <name type="scientific">Arthrobacter sp. K5</name>
    <dbReference type="NCBI Taxonomy" id="2839623"/>
    <lineage>
        <taxon>Bacteria</taxon>
        <taxon>Bacillati</taxon>
        <taxon>Actinomycetota</taxon>
        <taxon>Actinomycetes</taxon>
        <taxon>Micrococcales</taxon>
        <taxon>Micrococcaceae</taxon>
        <taxon>Arthrobacter</taxon>
    </lineage>
</organism>
<dbReference type="RefSeq" id="WP_353711158.1">
    <property type="nucleotide sequence ID" value="NZ_CP159279.1"/>
</dbReference>
<dbReference type="AlphaFoldDB" id="A0AAU8EMJ2"/>
<name>A0AAU8EMJ2_9MICC</name>